<sequence>MGMITTVCLEEGLCFGPLPTDWMIADPAYLIAQTTMDSLSELPTVMLDPQRLADPTRLIEWVCNLRSARHPNEQNVELLRSPTTGQSFYQITRRVEAGEELFVWFRRTDLHPLVGHLLGQKPVVAHAWAGLKHSQKVVANPTEQTTLDTKHGDMFTCDTCGKDFIFIYPYISHYLFKCCKLYPNTAATPNSLPLNYHDFGSVYPTLPNRLTEIQNNFSVSVSRPNGLIQGTLENITTAKNSSPEGGKHEVKLANLSHPSSMMERMSNEASSKHFKKPTHHTDEKRKSIGPSPYGLQYTRNDTTKPTAVESVGVSEQRKPATGHKISRNKNRNCTAFTSQQNNLRPAQNPHHHHTTHNKSGLISMRTRNPLIEQLLNTLFQPSSQPTVSKHNVPNPTQPALCLQNWCARCFMSFRLTSDLVQHMRTHHNNSNNSKINHQHQSRLKSQLAITEPHSWADESSDDSFGVLDQQIKQKTPSRNQRDLVSPKSISPSDENLVCHLCGETFRERHHLTRHMTAHN</sequence>
<feature type="region of interest" description="Disordered" evidence="4">
    <location>
        <begin position="260"/>
        <end position="327"/>
    </location>
</feature>
<dbReference type="Gene3D" id="3.30.160.60">
    <property type="entry name" value="Classic Zinc Finger"/>
    <property type="match status" value="1"/>
</dbReference>
<keyword evidence="3" id="KW-0863">Zinc-finger</keyword>
<dbReference type="PROSITE" id="PS00028">
    <property type="entry name" value="ZINC_FINGER_C2H2_1"/>
    <property type="match status" value="2"/>
</dbReference>
<dbReference type="Gene3D" id="2.170.270.10">
    <property type="entry name" value="SET domain"/>
    <property type="match status" value="1"/>
</dbReference>
<dbReference type="PROSITE" id="PS50157">
    <property type="entry name" value="ZINC_FINGER_C2H2_2"/>
    <property type="match status" value="2"/>
</dbReference>
<evidence type="ECO:0000256" key="2">
    <source>
        <dbReference type="ARBA" id="ARBA00023242"/>
    </source>
</evidence>
<feature type="region of interest" description="Disordered" evidence="4">
    <location>
        <begin position="342"/>
        <end position="361"/>
    </location>
</feature>
<name>A0A8T0DK18_9TREM</name>
<feature type="domain" description="C2H2-type" evidence="5">
    <location>
        <begin position="496"/>
        <end position="519"/>
    </location>
</feature>
<dbReference type="GO" id="GO:0005634">
    <property type="term" value="C:nucleus"/>
    <property type="evidence" value="ECO:0007669"/>
    <property type="project" value="UniProtKB-SubCell"/>
</dbReference>
<accession>A0A8T0DK18</accession>
<proteinExistence type="predicted"/>
<keyword evidence="7" id="KW-1185">Reference proteome</keyword>
<dbReference type="SMART" id="SM00355">
    <property type="entry name" value="ZnF_C2H2"/>
    <property type="match status" value="2"/>
</dbReference>
<evidence type="ECO:0000313" key="7">
    <source>
        <dbReference type="Proteomes" id="UP000699462"/>
    </source>
</evidence>
<evidence type="ECO:0000259" key="5">
    <source>
        <dbReference type="PROSITE" id="PS50157"/>
    </source>
</evidence>
<feature type="domain" description="C2H2-type" evidence="5">
    <location>
        <begin position="404"/>
        <end position="431"/>
    </location>
</feature>
<evidence type="ECO:0000256" key="1">
    <source>
        <dbReference type="ARBA" id="ARBA00004123"/>
    </source>
</evidence>
<feature type="region of interest" description="Disordered" evidence="4">
    <location>
        <begin position="426"/>
        <end position="445"/>
    </location>
</feature>
<keyword evidence="3" id="KW-0862">Zinc</keyword>
<dbReference type="Proteomes" id="UP000699462">
    <property type="component" value="Unassembled WGS sequence"/>
</dbReference>
<evidence type="ECO:0000256" key="4">
    <source>
        <dbReference type="SAM" id="MobiDB-lite"/>
    </source>
</evidence>
<gene>
    <name evidence="6" type="ORF">P879_02316</name>
</gene>
<dbReference type="EMBL" id="JTDF01003991">
    <property type="protein sequence ID" value="KAF8567318.1"/>
    <property type="molecule type" value="Genomic_DNA"/>
</dbReference>
<dbReference type="InterPro" id="IPR036236">
    <property type="entry name" value="Znf_C2H2_sf"/>
</dbReference>
<evidence type="ECO:0000256" key="3">
    <source>
        <dbReference type="PROSITE-ProRule" id="PRU00042"/>
    </source>
</evidence>
<dbReference type="AlphaFoldDB" id="A0A8T0DK18"/>
<dbReference type="InterPro" id="IPR013087">
    <property type="entry name" value="Znf_C2H2_type"/>
</dbReference>
<comment type="subcellular location">
    <subcellularLocation>
        <location evidence="1">Nucleus</location>
    </subcellularLocation>
</comment>
<keyword evidence="2" id="KW-0539">Nucleus</keyword>
<dbReference type="PANTHER" id="PTHR16516:SF4">
    <property type="entry name" value="C2H2-TYPE DOMAIN-CONTAINING PROTEIN"/>
    <property type="match status" value="1"/>
</dbReference>
<dbReference type="SUPFAM" id="SSF57667">
    <property type="entry name" value="beta-beta-alpha zinc fingers"/>
    <property type="match status" value="1"/>
</dbReference>
<dbReference type="OrthoDB" id="5814089at2759"/>
<keyword evidence="3" id="KW-0479">Metal-binding</keyword>
<dbReference type="InterPro" id="IPR052296">
    <property type="entry name" value="TR-Histone_Methyltrans"/>
</dbReference>
<comment type="caution">
    <text evidence="6">The sequence shown here is derived from an EMBL/GenBank/DDBJ whole genome shotgun (WGS) entry which is preliminary data.</text>
</comment>
<dbReference type="Pfam" id="PF00096">
    <property type="entry name" value="zf-C2H2"/>
    <property type="match status" value="1"/>
</dbReference>
<dbReference type="GO" id="GO:0008270">
    <property type="term" value="F:zinc ion binding"/>
    <property type="evidence" value="ECO:0007669"/>
    <property type="project" value="UniProtKB-KW"/>
</dbReference>
<protein>
    <submittedName>
        <fullName evidence="6">Zinc finger C2H2 type</fullName>
    </submittedName>
</protein>
<organism evidence="6 7">
    <name type="scientific">Paragonimus westermani</name>
    <dbReference type="NCBI Taxonomy" id="34504"/>
    <lineage>
        <taxon>Eukaryota</taxon>
        <taxon>Metazoa</taxon>
        <taxon>Spiralia</taxon>
        <taxon>Lophotrochozoa</taxon>
        <taxon>Platyhelminthes</taxon>
        <taxon>Trematoda</taxon>
        <taxon>Digenea</taxon>
        <taxon>Plagiorchiida</taxon>
        <taxon>Troglotremata</taxon>
        <taxon>Troglotrematidae</taxon>
        <taxon>Paragonimus</taxon>
    </lineage>
</organism>
<evidence type="ECO:0000313" key="6">
    <source>
        <dbReference type="EMBL" id="KAF8567318.1"/>
    </source>
</evidence>
<reference evidence="6 7" key="1">
    <citation type="submission" date="2019-07" db="EMBL/GenBank/DDBJ databases">
        <title>Annotation for the trematode Paragonimus westermani.</title>
        <authorList>
            <person name="Choi Y.-J."/>
        </authorList>
    </citation>
    <scope>NUCLEOTIDE SEQUENCE [LARGE SCALE GENOMIC DNA]</scope>
    <source>
        <strain evidence="6">180907_Pwestermani</strain>
    </source>
</reference>
<dbReference type="InterPro" id="IPR046341">
    <property type="entry name" value="SET_dom_sf"/>
</dbReference>
<dbReference type="GO" id="GO:0006355">
    <property type="term" value="P:regulation of DNA-templated transcription"/>
    <property type="evidence" value="ECO:0007669"/>
    <property type="project" value="TreeGrafter"/>
</dbReference>
<dbReference type="PANTHER" id="PTHR16516">
    <property type="entry name" value="AGAP007109-PA"/>
    <property type="match status" value="1"/>
</dbReference>